<proteinExistence type="inferred from homology"/>
<keyword evidence="4 7" id="KW-0812">Transmembrane</keyword>
<dbReference type="AlphaFoldDB" id="A0A4R4RHK7"/>
<dbReference type="Gene3D" id="1.10.3720.10">
    <property type="entry name" value="MetI-like"/>
    <property type="match status" value="1"/>
</dbReference>
<sequence>MSGLLTGGVAPSIRRRPAATSRRRSARDRRTGLLLVVPALALVAVVFVAPLALSVVMSLSDWPLLGERTFVGFDNYTRLFADPQARQAIVFTLGFAAVVTPLTLVAGLVLALLVQHRRRGIGLVRTAVFVPVAIGFASASYLFLALTNSSTGVFGRLLTDLGITERPVDWLLRPRLAMLLVVLVTLWKTVGFAMIALMNGLHSVGRDVEEAARVDGAGALRILLQIKLPMMRDSVAFAATFTAIGAFLAFDQFYILTGGGPSNSTITAVYRIYNTAFIQGQLGYAAAMSLVFLVFLLIVTGAQLALLRRGRVT</sequence>
<evidence type="ECO:0000256" key="3">
    <source>
        <dbReference type="ARBA" id="ARBA00022475"/>
    </source>
</evidence>
<feature type="transmembrane region" description="Helical" evidence="7">
    <location>
        <begin position="88"/>
        <end position="114"/>
    </location>
</feature>
<evidence type="ECO:0000256" key="4">
    <source>
        <dbReference type="ARBA" id="ARBA00022692"/>
    </source>
</evidence>
<comment type="similarity">
    <text evidence="7">Belongs to the binding-protein-dependent transport system permease family.</text>
</comment>
<dbReference type="PROSITE" id="PS50928">
    <property type="entry name" value="ABC_TM1"/>
    <property type="match status" value="1"/>
</dbReference>
<dbReference type="PANTHER" id="PTHR30193">
    <property type="entry name" value="ABC TRANSPORTER PERMEASE PROTEIN"/>
    <property type="match status" value="1"/>
</dbReference>
<feature type="transmembrane region" description="Helical" evidence="7">
    <location>
        <begin position="176"/>
        <end position="197"/>
    </location>
</feature>
<reference evidence="9 10" key="1">
    <citation type="submission" date="2019-02" db="EMBL/GenBank/DDBJ databases">
        <title>Draft genome sequences of novel Actinobacteria.</title>
        <authorList>
            <person name="Sahin N."/>
            <person name="Ay H."/>
            <person name="Saygin H."/>
        </authorList>
    </citation>
    <scope>NUCLEOTIDE SEQUENCE [LARGE SCALE GENOMIC DNA]</scope>
    <source>
        <strain evidence="9 10">KC603</strain>
    </source>
</reference>
<dbReference type="InterPro" id="IPR000515">
    <property type="entry name" value="MetI-like"/>
</dbReference>
<feature type="transmembrane region" description="Helical" evidence="7">
    <location>
        <begin position="32"/>
        <end position="57"/>
    </location>
</feature>
<organism evidence="9 10">
    <name type="scientific">Jiangella ureilytica</name>
    <dbReference type="NCBI Taxonomy" id="2530374"/>
    <lineage>
        <taxon>Bacteria</taxon>
        <taxon>Bacillati</taxon>
        <taxon>Actinomycetota</taxon>
        <taxon>Actinomycetes</taxon>
        <taxon>Jiangellales</taxon>
        <taxon>Jiangellaceae</taxon>
        <taxon>Jiangella</taxon>
    </lineage>
</organism>
<evidence type="ECO:0000256" key="7">
    <source>
        <dbReference type="RuleBase" id="RU363032"/>
    </source>
</evidence>
<keyword evidence="5 7" id="KW-1133">Transmembrane helix</keyword>
<feature type="domain" description="ABC transmembrane type-1" evidence="8">
    <location>
        <begin position="89"/>
        <end position="303"/>
    </location>
</feature>
<dbReference type="GO" id="GO:0005886">
    <property type="term" value="C:plasma membrane"/>
    <property type="evidence" value="ECO:0007669"/>
    <property type="project" value="UniProtKB-SubCell"/>
</dbReference>
<dbReference type="PANTHER" id="PTHR30193:SF41">
    <property type="entry name" value="DIACETYLCHITOBIOSE UPTAKE SYSTEM PERMEASE PROTEIN NGCF"/>
    <property type="match status" value="1"/>
</dbReference>
<evidence type="ECO:0000313" key="9">
    <source>
        <dbReference type="EMBL" id="TDC48042.1"/>
    </source>
</evidence>
<keyword evidence="10" id="KW-1185">Reference proteome</keyword>
<keyword evidence="3" id="KW-1003">Cell membrane</keyword>
<comment type="caution">
    <text evidence="9">The sequence shown here is derived from an EMBL/GenBank/DDBJ whole genome shotgun (WGS) entry which is preliminary data.</text>
</comment>
<keyword evidence="6 7" id="KW-0472">Membrane</keyword>
<dbReference type="CDD" id="cd06261">
    <property type="entry name" value="TM_PBP2"/>
    <property type="match status" value="1"/>
</dbReference>
<accession>A0A4R4RHK7</accession>
<dbReference type="InterPro" id="IPR051393">
    <property type="entry name" value="ABC_transporter_permease"/>
</dbReference>
<name>A0A4R4RHK7_9ACTN</name>
<dbReference type="SUPFAM" id="SSF161098">
    <property type="entry name" value="MetI-like"/>
    <property type="match status" value="1"/>
</dbReference>
<comment type="subcellular location">
    <subcellularLocation>
        <location evidence="1 7">Cell membrane</location>
        <topology evidence="1 7">Multi-pass membrane protein</topology>
    </subcellularLocation>
</comment>
<dbReference type="EMBL" id="SMKL01000063">
    <property type="protein sequence ID" value="TDC48042.1"/>
    <property type="molecule type" value="Genomic_DNA"/>
</dbReference>
<gene>
    <name evidence="9" type="ORF">E1212_22475</name>
</gene>
<keyword evidence="2 7" id="KW-0813">Transport</keyword>
<dbReference type="GO" id="GO:0055085">
    <property type="term" value="P:transmembrane transport"/>
    <property type="evidence" value="ECO:0007669"/>
    <property type="project" value="InterPro"/>
</dbReference>
<dbReference type="RefSeq" id="WP_131986606.1">
    <property type="nucleotide sequence ID" value="NZ_SMKL01000063.1"/>
</dbReference>
<evidence type="ECO:0000259" key="8">
    <source>
        <dbReference type="PROSITE" id="PS50928"/>
    </source>
</evidence>
<evidence type="ECO:0000313" key="10">
    <source>
        <dbReference type="Proteomes" id="UP000295621"/>
    </source>
</evidence>
<evidence type="ECO:0000256" key="6">
    <source>
        <dbReference type="ARBA" id="ARBA00023136"/>
    </source>
</evidence>
<feature type="transmembrane region" description="Helical" evidence="7">
    <location>
        <begin position="235"/>
        <end position="255"/>
    </location>
</feature>
<evidence type="ECO:0000256" key="1">
    <source>
        <dbReference type="ARBA" id="ARBA00004651"/>
    </source>
</evidence>
<evidence type="ECO:0000256" key="2">
    <source>
        <dbReference type="ARBA" id="ARBA00022448"/>
    </source>
</evidence>
<dbReference type="OrthoDB" id="9804439at2"/>
<protein>
    <submittedName>
        <fullName evidence="9">Sugar ABC transporter permease</fullName>
    </submittedName>
</protein>
<feature type="transmembrane region" description="Helical" evidence="7">
    <location>
        <begin position="126"/>
        <end position="146"/>
    </location>
</feature>
<feature type="transmembrane region" description="Helical" evidence="7">
    <location>
        <begin position="284"/>
        <end position="307"/>
    </location>
</feature>
<dbReference type="InterPro" id="IPR035906">
    <property type="entry name" value="MetI-like_sf"/>
</dbReference>
<dbReference type="Proteomes" id="UP000295621">
    <property type="component" value="Unassembled WGS sequence"/>
</dbReference>
<dbReference type="Pfam" id="PF00528">
    <property type="entry name" value="BPD_transp_1"/>
    <property type="match status" value="1"/>
</dbReference>
<evidence type="ECO:0000256" key="5">
    <source>
        <dbReference type="ARBA" id="ARBA00022989"/>
    </source>
</evidence>